<dbReference type="PANTHER" id="PTHR45913:SF19">
    <property type="entry name" value="LOW QUALITY PROTEIN: ZINC FINGER BED DOMAIN-CONTAINING PROTEIN 5-LIKE"/>
    <property type="match status" value="1"/>
</dbReference>
<name>A0A8D8LD67_9HEMI</name>
<evidence type="ECO:0000313" key="1">
    <source>
        <dbReference type="EMBL" id="CAG6606313.1"/>
    </source>
</evidence>
<sequence length="154" mass="17884">MLARLFELREEVVKFLENQKQNELSEDFKKPSAQAMLAYLSDIFDTLNNLNLKLQGGDSNIVKHRDAINMHIEKLRLWNRNISANPCNYSKFQKVSSLLDQEGFEEVEEADFHNQISNFNTMDENIYRLSTDPFNVDIQFLPGPLLRRGCGIET</sequence>
<dbReference type="PANTHER" id="PTHR45913">
    <property type="entry name" value="EPM2A-INTERACTING PROTEIN 1"/>
    <property type="match status" value="1"/>
</dbReference>
<protein>
    <submittedName>
        <fullName evidence="1">Zinc finger MYM-type protein 6</fullName>
    </submittedName>
</protein>
<dbReference type="EMBL" id="HBUF01003079">
    <property type="protein sequence ID" value="CAG6606313.1"/>
    <property type="molecule type" value="Transcribed_RNA"/>
</dbReference>
<proteinExistence type="predicted"/>
<reference evidence="1" key="1">
    <citation type="submission" date="2021-05" db="EMBL/GenBank/DDBJ databases">
        <authorList>
            <person name="Alioto T."/>
            <person name="Alioto T."/>
            <person name="Gomez Garrido J."/>
        </authorList>
    </citation>
    <scope>NUCLEOTIDE SEQUENCE</scope>
</reference>
<dbReference type="AlphaFoldDB" id="A0A8D8LD67"/>
<organism evidence="1">
    <name type="scientific">Cacopsylla melanoneura</name>
    <dbReference type="NCBI Taxonomy" id="428564"/>
    <lineage>
        <taxon>Eukaryota</taxon>
        <taxon>Metazoa</taxon>
        <taxon>Ecdysozoa</taxon>
        <taxon>Arthropoda</taxon>
        <taxon>Hexapoda</taxon>
        <taxon>Insecta</taxon>
        <taxon>Pterygota</taxon>
        <taxon>Neoptera</taxon>
        <taxon>Paraneoptera</taxon>
        <taxon>Hemiptera</taxon>
        <taxon>Sternorrhyncha</taxon>
        <taxon>Psylloidea</taxon>
        <taxon>Psyllidae</taxon>
        <taxon>Psyllinae</taxon>
        <taxon>Cacopsylla</taxon>
    </lineage>
</organism>
<accession>A0A8D8LD67</accession>